<evidence type="ECO:0000313" key="2">
    <source>
        <dbReference type="Proteomes" id="UP000469215"/>
    </source>
</evidence>
<reference evidence="1 2" key="1">
    <citation type="submission" date="2020-01" db="EMBL/GenBank/DDBJ databases">
        <authorList>
            <person name="Deng T."/>
        </authorList>
    </citation>
    <scope>NUCLEOTIDE SEQUENCE [LARGE SCALE GENOMIC DNA]</scope>
    <source>
        <strain evidence="1 2">5221</strain>
    </source>
</reference>
<gene>
    <name evidence="1" type="ORF">GSY69_06930</name>
</gene>
<dbReference type="Proteomes" id="UP000469215">
    <property type="component" value="Unassembled WGS sequence"/>
</dbReference>
<sequence length="326" mass="32950">MATALAGTRIRRSAVRAALVRAGADWGLPRAVLTRARLRDLTPLQRSRLQSALASAAAELGGAGWLVLEAPFGGLAGRERAGARDHLVRTLARRGLGLVMSTADPVDAGVVGGRVTVLEKGQVADSGPFGAQLAAPRSNLAAGLAGVNVFSALARGGWISIGHSQVRARTELDGKLFVTIPTSAVRLAVDEFSAHLTSDAVFEAVVVGIHDRGEGVQLTLSPTDTEAGLALAADLFDFSAAAAHAAAARAAGEQDAGALDAGAGSAEAQAAGPDDDAPAWGILHPALGADVAAQLAVTGVGAHLFVEVDTAALRAYPVDRAPTALQ</sequence>
<dbReference type="SUPFAM" id="SSF52540">
    <property type="entry name" value="P-loop containing nucleoside triphosphate hydrolases"/>
    <property type="match status" value="1"/>
</dbReference>
<protein>
    <submittedName>
        <fullName evidence="1">ABC transporter</fullName>
    </submittedName>
</protein>
<evidence type="ECO:0000313" key="1">
    <source>
        <dbReference type="EMBL" id="MYM19709.1"/>
    </source>
</evidence>
<organism evidence="1 2">
    <name type="scientific">Brevibacterium rongguiense</name>
    <dbReference type="NCBI Taxonomy" id="2695267"/>
    <lineage>
        <taxon>Bacteria</taxon>
        <taxon>Bacillati</taxon>
        <taxon>Actinomycetota</taxon>
        <taxon>Actinomycetes</taxon>
        <taxon>Micrococcales</taxon>
        <taxon>Brevibacteriaceae</taxon>
        <taxon>Brevibacterium</taxon>
    </lineage>
</organism>
<dbReference type="AlphaFoldDB" id="A0A6N9H6X0"/>
<accession>A0A6N9H6X0</accession>
<comment type="caution">
    <text evidence="1">The sequence shown here is derived from an EMBL/GenBank/DDBJ whole genome shotgun (WGS) entry which is preliminary data.</text>
</comment>
<name>A0A6N9H6X0_9MICO</name>
<proteinExistence type="predicted"/>
<dbReference type="InterPro" id="IPR027417">
    <property type="entry name" value="P-loop_NTPase"/>
</dbReference>
<dbReference type="RefSeq" id="WP_160953141.1">
    <property type="nucleotide sequence ID" value="NZ_WWEQ01000023.1"/>
</dbReference>
<dbReference type="EMBL" id="WWEQ01000023">
    <property type="protein sequence ID" value="MYM19709.1"/>
    <property type="molecule type" value="Genomic_DNA"/>
</dbReference>
<keyword evidence="2" id="KW-1185">Reference proteome</keyword>